<gene>
    <name evidence="2" type="ordered locus">ELI_00160</name>
</gene>
<dbReference type="eggNOG" id="COG1451">
    <property type="taxonomic scope" value="Bacteria"/>
</dbReference>
<dbReference type="Pfam" id="PF01863">
    <property type="entry name" value="YgjP-like"/>
    <property type="match status" value="1"/>
</dbReference>
<dbReference type="Proteomes" id="UP000008808">
    <property type="component" value="Chromosome"/>
</dbReference>
<dbReference type="OrthoDB" id="9795402at2"/>
<dbReference type="RefSeq" id="WP_011413002.1">
    <property type="nucleotide sequence ID" value="NC_007722.1"/>
</dbReference>
<protein>
    <recommendedName>
        <fullName evidence="1">YgjP-like metallopeptidase domain-containing protein</fullName>
    </recommendedName>
</protein>
<dbReference type="KEGG" id="eli:ELI_00160"/>
<evidence type="ECO:0000259" key="1">
    <source>
        <dbReference type="Pfam" id="PF01863"/>
    </source>
</evidence>
<dbReference type="CDD" id="cd07344">
    <property type="entry name" value="M48_yhfN_like"/>
    <property type="match status" value="1"/>
</dbReference>
<dbReference type="AlphaFoldDB" id="Q2NDW7"/>
<accession>Q2NDW7</accession>
<name>Q2NDW7_ERYLH</name>
<proteinExistence type="predicted"/>
<evidence type="ECO:0000313" key="3">
    <source>
        <dbReference type="Proteomes" id="UP000008808"/>
    </source>
</evidence>
<dbReference type="EMBL" id="CP000157">
    <property type="protein sequence ID" value="ABC62124.1"/>
    <property type="molecule type" value="Genomic_DNA"/>
</dbReference>
<dbReference type="STRING" id="314225.ELI_00160"/>
<reference evidence="3" key="1">
    <citation type="journal article" date="2009" name="J. Bacteriol.">
        <title>Complete genome sequence of Erythrobacter litoralis HTCC2594.</title>
        <authorList>
            <person name="Oh H.M."/>
            <person name="Giovannoni S.J."/>
            <person name="Ferriera S."/>
            <person name="Johnson J."/>
            <person name="Cho J.C."/>
        </authorList>
    </citation>
    <scope>NUCLEOTIDE SEQUENCE [LARGE SCALE GENOMIC DNA]</scope>
    <source>
        <strain evidence="3">HTCC2594</strain>
    </source>
</reference>
<organism evidence="2 3">
    <name type="scientific">Erythrobacter litoralis (strain HTCC2594)</name>
    <dbReference type="NCBI Taxonomy" id="314225"/>
    <lineage>
        <taxon>Bacteria</taxon>
        <taxon>Pseudomonadati</taxon>
        <taxon>Pseudomonadota</taxon>
        <taxon>Alphaproteobacteria</taxon>
        <taxon>Sphingomonadales</taxon>
        <taxon>Erythrobacteraceae</taxon>
        <taxon>Erythrobacter/Porphyrobacter group</taxon>
        <taxon>Erythrobacter</taxon>
    </lineage>
</organism>
<sequence>MIEWLRRDPADLSITLGGTNLPLDIRRHPTAKRMVLRLADDGASVRVTLPRWGRTDEAIAFAESRAEWLAAQLAKRPAATAIEPGAVLPFHGRDLRIEWDSGRPRKPVVDGDRIHVCGPKETLQSRLKRWLQSQAREAFATDLQYYSQVAQLPTPDYSISSARRRWGSCSSSGTVRINWRLIMAPDNVRRSVVAHETAHRVHFDHSPAFYSLLSELYEGDLALADGWLKQHGRTLYAFFG</sequence>
<dbReference type="PANTHER" id="PTHR30399">
    <property type="entry name" value="UNCHARACTERIZED PROTEIN YGJP"/>
    <property type="match status" value="1"/>
</dbReference>
<dbReference type="InterPro" id="IPR002725">
    <property type="entry name" value="YgjP-like_metallopeptidase"/>
</dbReference>
<dbReference type="HOGENOM" id="CLU_065947_2_1_5"/>
<dbReference type="PANTHER" id="PTHR30399:SF1">
    <property type="entry name" value="UTP PYROPHOSPHATASE"/>
    <property type="match status" value="1"/>
</dbReference>
<evidence type="ECO:0000313" key="2">
    <source>
        <dbReference type="EMBL" id="ABC62124.1"/>
    </source>
</evidence>
<keyword evidence="3" id="KW-1185">Reference proteome</keyword>
<dbReference type="InterPro" id="IPR053136">
    <property type="entry name" value="UTP_pyrophosphatase-like"/>
</dbReference>
<dbReference type="Gene3D" id="3.30.2010.10">
    <property type="entry name" value="Metalloproteases ('zincins'), catalytic domain"/>
    <property type="match status" value="1"/>
</dbReference>
<feature type="domain" description="YgjP-like metallopeptidase" evidence="1">
    <location>
        <begin position="33"/>
        <end position="231"/>
    </location>
</feature>